<sequence length="212" mass="22533">MLTMSVGKKKTGQLFNSKANFSLCSFFKCWKSWSRLNSSTVNGRGGIGGRGVFWREGFLKLNCWLSSFAISPTTLSTAGVDSSAAGVSSTSVCPASLSATPVNVFNTTASGSSSSNVSASPATVSPAGMSASHALEELMVVADIVVSVVPSAISLYCILIICIAAISNKVKSSIFIFMSNNCFKVRNTLTLRMEKSLRNYSLYTETFGSKFF</sequence>
<evidence type="ECO:0000313" key="2">
    <source>
        <dbReference type="EnsemblMetazoa" id="GPPI014993-PA"/>
    </source>
</evidence>
<feature type="transmembrane region" description="Helical" evidence="1">
    <location>
        <begin position="138"/>
        <end position="166"/>
    </location>
</feature>
<evidence type="ECO:0000313" key="3">
    <source>
        <dbReference type="Proteomes" id="UP000092460"/>
    </source>
</evidence>
<keyword evidence="1" id="KW-0812">Transmembrane</keyword>
<dbReference type="EMBL" id="JXJN01006809">
    <property type="status" value="NOT_ANNOTATED_CDS"/>
    <property type="molecule type" value="Genomic_DNA"/>
</dbReference>
<proteinExistence type="predicted"/>
<keyword evidence="1" id="KW-1133">Transmembrane helix</keyword>
<organism evidence="2 3">
    <name type="scientific">Glossina palpalis gambiensis</name>
    <dbReference type="NCBI Taxonomy" id="67801"/>
    <lineage>
        <taxon>Eukaryota</taxon>
        <taxon>Metazoa</taxon>
        <taxon>Ecdysozoa</taxon>
        <taxon>Arthropoda</taxon>
        <taxon>Hexapoda</taxon>
        <taxon>Insecta</taxon>
        <taxon>Pterygota</taxon>
        <taxon>Neoptera</taxon>
        <taxon>Endopterygota</taxon>
        <taxon>Diptera</taxon>
        <taxon>Brachycera</taxon>
        <taxon>Muscomorpha</taxon>
        <taxon>Hippoboscoidea</taxon>
        <taxon>Glossinidae</taxon>
        <taxon>Glossina</taxon>
    </lineage>
</organism>
<dbReference type="EnsemblMetazoa" id="GPPI014993-RA">
    <property type="protein sequence ID" value="GPPI014993-PA"/>
    <property type="gene ID" value="GPPI014993"/>
</dbReference>
<name>A0A1B0B0R8_9MUSC</name>
<dbReference type="AlphaFoldDB" id="A0A1B0B0R8"/>
<reference evidence="3" key="1">
    <citation type="submission" date="2015-01" db="EMBL/GenBank/DDBJ databases">
        <authorList>
            <person name="Aksoy S."/>
            <person name="Warren W."/>
            <person name="Wilson R.K."/>
        </authorList>
    </citation>
    <scope>NUCLEOTIDE SEQUENCE [LARGE SCALE GENOMIC DNA]</scope>
    <source>
        <strain evidence="3">IAEA</strain>
    </source>
</reference>
<evidence type="ECO:0000256" key="1">
    <source>
        <dbReference type="SAM" id="Phobius"/>
    </source>
</evidence>
<reference evidence="2" key="2">
    <citation type="submission" date="2020-05" db="UniProtKB">
        <authorList>
            <consortium name="EnsemblMetazoa"/>
        </authorList>
    </citation>
    <scope>IDENTIFICATION</scope>
    <source>
        <strain evidence="2">IAEA</strain>
    </source>
</reference>
<protein>
    <submittedName>
        <fullName evidence="2">Uncharacterized protein</fullName>
    </submittedName>
</protein>
<accession>A0A1B0B0R8</accession>
<dbReference type="VEuPathDB" id="VectorBase:GPPI014993"/>
<keyword evidence="3" id="KW-1185">Reference proteome</keyword>
<keyword evidence="1" id="KW-0472">Membrane</keyword>
<dbReference type="Proteomes" id="UP000092460">
    <property type="component" value="Unassembled WGS sequence"/>
</dbReference>